<evidence type="ECO:0000256" key="2">
    <source>
        <dbReference type="ARBA" id="ARBA00022801"/>
    </source>
</evidence>
<dbReference type="GO" id="GO:0008477">
    <property type="term" value="F:purine nucleosidase activity"/>
    <property type="evidence" value="ECO:0007669"/>
    <property type="project" value="TreeGrafter"/>
</dbReference>
<keyword evidence="2" id="KW-0378">Hydrolase</keyword>
<protein>
    <recommendedName>
        <fullName evidence="4">Inosine/uridine-preferring nucleoside hydrolase domain-containing protein</fullName>
    </recommendedName>
</protein>
<dbReference type="Gene3D" id="3.90.245.10">
    <property type="entry name" value="Ribonucleoside hydrolase-like"/>
    <property type="match status" value="1"/>
</dbReference>
<dbReference type="PANTHER" id="PTHR12304:SF4">
    <property type="entry name" value="URIDINE NUCLEOSIDASE"/>
    <property type="match status" value="1"/>
</dbReference>
<evidence type="ECO:0000256" key="3">
    <source>
        <dbReference type="ARBA" id="ARBA00023295"/>
    </source>
</evidence>
<dbReference type="CDD" id="cd02651">
    <property type="entry name" value="nuc_hydro_IU_UC_XIUA"/>
    <property type="match status" value="1"/>
</dbReference>
<dbReference type="Pfam" id="PF01156">
    <property type="entry name" value="IU_nuc_hydro"/>
    <property type="match status" value="1"/>
</dbReference>
<evidence type="ECO:0000256" key="1">
    <source>
        <dbReference type="ARBA" id="ARBA00009176"/>
    </source>
</evidence>
<dbReference type="GO" id="GO:0005829">
    <property type="term" value="C:cytosol"/>
    <property type="evidence" value="ECO:0007669"/>
    <property type="project" value="TreeGrafter"/>
</dbReference>
<dbReference type="STRING" id="2656787.A0A370TMR2"/>
<reference evidence="5 6" key="1">
    <citation type="journal article" date="2018" name="IMA Fungus">
        <title>IMA Genome-F 9: Draft genome sequence of Annulohypoxylon stygium, Aspergillus mulundensis, Berkeleyomyces basicola (syn. Thielaviopsis basicola), Ceratocystis smalleyi, two Cercospora beticola strains, Coleophoma cylindrospora, Fusarium fracticaudum, Phialophora cf. hyalina, and Morchella septimelata.</title>
        <authorList>
            <person name="Wingfield B.D."/>
            <person name="Bills G.F."/>
            <person name="Dong Y."/>
            <person name="Huang W."/>
            <person name="Nel W.J."/>
            <person name="Swalarsk-Parry B.S."/>
            <person name="Vaghefi N."/>
            <person name="Wilken P.M."/>
            <person name="An Z."/>
            <person name="de Beer Z.W."/>
            <person name="De Vos L."/>
            <person name="Chen L."/>
            <person name="Duong T.A."/>
            <person name="Gao Y."/>
            <person name="Hammerbacher A."/>
            <person name="Kikkert J.R."/>
            <person name="Li Y."/>
            <person name="Li H."/>
            <person name="Li K."/>
            <person name="Li Q."/>
            <person name="Liu X."/>
            <person name="Ma X."/>
            <person name="Naidoo K."/>
            <person name="Pethybridge S.J."/>
            <person name="Sun J."/>
            <person name="Steenkamp E.T."/>
            <person name="van der Nest M.A."/>
            <person name="van Wyk S."/>
            <person name="Wingfield M.J."/>
            <person name="Xiong C."/>
            <person name="Yue Q."/>
            <person name="Zhang X."/>
        </authorList>
    </citation>
    <scope>NUCLEOTIDE SEQUENCE [LARGE SCALE GENOMIC DNA]</scope>
    <source>
        <strain evidence="5 6">BP 5553</strain>
    </source>
</reference>
<comment type="caution">
    <text evidence="5">The sequence shown here is derived from an EMBL/GenBank/DDBJ whole genome shotgun (WGS) entry which is preliminary data.</text>
</comment>
<sequence length="363" mass="38974">MGNMTPSSDKIPLWIDCDPGHDDAFAILLAAYHPSMELLGVSTVHGNSSLVNTTYNALNVLEAIGKSNIPVIPGASQPFCRPSATAEAFHGASGLEGTELLPKSARSVFGRYNAIEEMRKVLMATQEKTAWLVAIGPLTNVALLFATYPEVATHIKGLSVMGGAIGNNFAQVSLGPSAVENGGTTLPQGGVTPYAEFNIWCDPESARGVFQNPMLRPKTVLIPLDLTHQACAVAEVRQKLLNGEHGATRLRMMFHELIMFYGSSYANDTEIKTGPPLHDALAVAALLFSHADSTLNIDILDNGQEKWNIDVVLEGEQIGRTVIVPSTGQGSIVPRSMDMDKFWKVLGQCMARADKVTGYQSVP</sequence>
<dbReference type="GeneID" id="43599008"/>
<dbReference type="EMBL" id="NPIC01000004">
    <property type="protein sequence ID" value="RDL36807.1"/>
    <property type="molecule type" value="Genomic_DNA"/>
</dbReference>
<keyword evidence="6" id="KW-1185">Reference proteome</keyword>
<evidence type="ECO:0000313" key="5">
    <source>
        <dbReference type="EMBL" id="RDL36807.1"/>
    </source>
</evidence>
<gene>
    <name evidence="5" type="ORF">BP5553_06159</name>
</gene>
<dbReference type="SUPFAM" id="SSF53590">
    <property type="entry name" value="Nucleoside hydrolase"/>
    <property type="match status" value="1"/>
</dbReference>
<dbReference type="Proteomes" id="UP000254866">
    <property type="component" value="Unassembled WGS sequence"/>
</dbReference>
<name>A0A370TMR2_9HELO</name>
<dbReference type="PANTHER" id="PTHR12304">
    <property type="entry name" value="INOSINE-URIDINE PREFERRING NUCLEOSIDE HYDROLASE"/>
    <property type="match status" value="1"/>
</dbReference>
<organism evidence="5 6">
    <name type="scientific">Venustampulla echinocandica</name>
    <dbReference type="NCBI Taxonomy" id="2656787"/>
    <lineage>
        <taxon>Eukaryota</taxon>
        <taxon>Fungi</taxon>
        <taxon>Dikarya</taxon>
        <taxon>Ascomycota</taxon>
        <taxon>Pezizomycotina</taxon>
        <taxon>Leotiomycetes</taxon>
        <taxon>Helotiales</taxon>
        <taxon>Pleuroascaceae</taxon>
        <taxon>Venustampulla</taxon>
    </lineage>
</organism>
<keyword evidence="3" id="KW-0326">Glycosidase</keyword>
<dbReference type="RefSeq" id="XP_031869463.1">
    <property type="nucleotide sequence ID" value="XM_032014782.1"/>
</dbReference>
<evidence type="ECO:0000259" key="4">
    <source>
        <dbReference type="Pfam" id="PF01156"/>
    </source>
</evidence>
<feature type="domain" description="Inosine/uridine-preferring nucleoside hydrolase" evidence="4">
    <location>
        <begin position="13"/>
        <end position="344"/>
    </location>
</feature>
<dbReference type="AlphaFoldDB" id="A0A370TMR2"/>
<dbReference type="InterPro" id="IPR001910">
    <property type="entry name" value="Inosine/uridine_hydrolase_dom"/>
</dbReference>
<evidence type="ECO:0000313" key="6">
    <source>
        <dbReference type="Proteomes" id="UP000254866"/>
    </source>
</evidence>
<dbReference type="InterPro" id="IPR023186">
    <property type="entry name" value="IUNH"/>
</dbReference>
<comment type="similarity">
    <text evidence="1">Belongs to the IUNH family.</text>
</comment>
<dbReference type="InterPro" id="IPR036452">
    <property type="entry name" value="Ribo_hydro-like"/>
</dbReference>
<dbReference type="GO" id="GO:0006152">
    <property type="term" value="P:purine nucleoside catabolic process"/>
    <property type="evidence" value="ECO:0007669"/>
    <property type="project" value="TreeGrafter"/>
</dbReference>
<dbReference type="OrthoDB" id="432381at2759"/>
<accession>A0A370TMR2</accession>
<proteinExistence type="inferred from homology"/>